<proteinExistence type="predicted"/>
<dbReference type="AlphaFoldDB" id="A0A0C9W4V6"/>
<dbReference type="EMBL" id="KN837099">
    <property type="protein sequence ID" value="KIJ48005.1"/>
    <property type="molecule type" value="Genomic_DNA"/>
</dbReference>
<accession>A0A0C9W4V6</accession>
<dbReference type="Gene3D" id="1.10.443.10">
    <property type="entry name" value="Intergrase catalytic core"/>
    <property type="match status" value="1"/>
</dbReference>
<dbReference type="Proteomes" id="UP000054279">
    <property type="component" value="Unassembled WGS sequence"/>
</dbReference>
<keyword evidence="1" id="KW-0233">DNA recombination</keyword>
<evidence type="ECO:0000313" key="3">
    <source>
        <dbReference type="EMBL" id="KIJ48005.1"/>
    </source>
</evidence>
<reference evidence="3 4" key="1">
    <citation type="submission" date="2014-06" db="EMBL/GenBank/DDBJ databases">
        <title>Evolutionary Origins and Diversification of the Mycorrhizal Mutualists.</title>
        <authorList>
            <consortium name="DOE Joint Genome Institute"/>
            <consortium name="Mycorrhizal Genomics Consortium"/>
            <person name="Kohler A."/>
            <person name="Kuo A."/>
            <person name="Nagy L.G."/>
            <person name="Floudas D."/>
            <person name="Copeland A."/>
            <person name="Barry K.W."/>
            <person name="Cichocki N."/>
            <person name="Veneault-Fourrey C."/>
            <person name="LaButti K."/>
            <person name="Lindquist E.A."/>
            <person name="Lipzen A."/>
            <person name="Lundell T."/>
            <person name="Morin E."/>
            <person name="Murat C."/>
            <person name="Riley R."/>
            <person name="Ohm R."/>
            <person name="Sun H."/>
            <person name="Tunlid A."/>
            <person name="Henrissat B."/>
            <person name="Grigoriev I.V."/>
            <person name="Hibbett D.S."/>
            <person name="Martin F."/>
        </authorList>
    </citation>
    <scope>NUCLEOTIDE SEQUENCE [LARGE SCALE GENOMIC DNA]</scope>
    <source>
        <strain evidence="3 4">SS14</strain>
    </source>
</reference>
<keyword evidence="4" id="KW-1185">Reference proteome</keyword>
<evidence type="ECO:0000313" key="4">
    <source>
        <dbReference type="Proteomes" id="UP000054279"/>
    </source>
</evidence>
<organism evidence="3 4">
    <name type="scientific">Sphaerobolus stellatus (strain SS14)</name>
    <dbReference type="NCBI Taxonomy" id="990650"/>
    <lineage>
        <taxon>Eukaryota</taxon>
        <taxon>Fungi</taxon>
        <taxon>Dikarya</taxon>
        <taxon>Basidiomycota</taxon>
        <taxon>Agaricomycotina</taxon>
        <taxon>Agaricomycetes</taxon>
        <taxon>Phallomycetidae</taxon>
        <taxon>Geastrales</taxon>
        <taxon>Sphaerobolaceae</taxon>
        <taxon>Sphaerobolus</taxon>
    </lineage>
</organism>
<feature type="region of interest" description="Disordered" evidence="2">
    <location>
        <begin position="506"/>
        <end position="529"/>
    </location>
</feature>
<dbReference type="HOGENOM" id="CLU_013901_0_1_1"/>
<dbReference type="OrthoDB" id="164951at2759"/>
<dbReference type="InterPro" id="IPR013762">
    <property type="entry name" value="Integrase-like_cat_sf"/>
</dbReference>
<protein>
    <submittedName>
        <fullName evidence="3">Uncharacterized protein</fullName>
    </submittedName>
</protein>
<name>A0A0C9W4V6_SPHS4</name>
<sequence>MPRAVRTPKPPSTKKSGRKQAKNAKPNEGITSIVDLIQLKDDSLLQYGLAKSTIEKYTLRLSQGEAWLKDQVELEKKNTDQCQSRPWTQDQLKNTFDITPNATSAQVLSLFIAHMCFNIDLGKSTGEQIHAAFKWWWSQNPKCRGMWAWNDESGKWTGNPATDLEVTRMIRAVRSKHASDGERMHSAPMTKDYLDRIMGWSYSQCPPTMLDQIVTLEEFHKVKYVISKHLWMRAFMSGSFTLWARFFEMVKLQKKHYRINLVTPDDVKWNYDECHLENRKGWNSHVRDGGKMPTNRYEIHPQPEEPSMDMHTHMRNWIGFLEKYIFGRALQGDDFLFPPINSSGLIQLGTTASHDLFQIWLNEFVQGAGIDQGNTKLTTHCFRRGGAQYRFQFAPVGKRWNLATVKWWGGWSEGEKQDTLIKYLLDDLHNYEEGHGDALRPYRREKEVSLLAEHQDVQSMPRGEFMQFMQYSFQPSIIAAMEQTLDSKLSSWTSAPTAFSPVPVSLSTQRAGEHNPSASTSHLPPSSQFTLPVQNAHTDEETLPYTLTIPTIKRSKDAWKRVIKDWENGDAARGLDKPLKDWSAAWIKHSRKAQLYANRKMIAEEYINRYHHDDAAFILAYPMASDGINPLVEAIRARHAKDGLLKTRNSKYGTPEERAAARGK</sequence>
<dbReference type="GO" id="GO:0015074">
    <property type="term" value="P:DNA integration"/>
    <property type="evidence" value="ECO:0007669"/>
    <property type="project" value="InterPro"/>
</dbReference>
<dbReference type="GO" id="GO:0003677">
    <property type="term" value="F:DNA binding"/>
    <property type="evidence" value="ECO:0007669"/>
    <property type="project" value="InterPro"/>
</dbReference>
<dbReference type="SUPFAM" id="SSF56349">
    <property type="entry name" value="DNA breaking-rejoining enzymes"/>
    <property type="match status" value="1"/>
</dbReference>
<dbReference type="GO" id="GO:0006310">
    <property type="term" value="P:DNA recombination"/>
    <property type="evidence" value="ECO:0007669"/>
    <property type="project" value="UniProtKB-KW"/>
</dbReference>
<gene>
    <name evidence="3" type="ORF">M422DRAFT_248153</name>
</gene>
<evidence type="ECO:0000256" key="1">
    <source>
        <dbReference type="ARBA" id="ARBA00023172"/>
    </source>
</evidence>
<dbReference type="InterPro" id="IPR011010">
    <property type="entry name" value="DNA_brk_join_enz"/>
</dbReference>
<evidence type="ECO:0000256" key="2">
    <source>
        <dbReference type="SAM" id="MobiDB-lite"/>
    </source>
</evidence>
<feature type="region of interest" description="Disordered" evidence="2">
    <location>
        <begin position="1"/>
        <end position="25"/>
    </location>
</feature>